<keyword evidence="11 18" id="KW-0812">Transmembrane</keyword>
<keyword evidence="16 17" id="KW-0472">Membrane</keyword>
<evidence type="ECO:0000256" key="6">
    <source>
        <dbReference type="ARBA" id="ARBA00022448"/>
    </source>
</evidence>
<evidence type="ECO:0000256" key="13">
    <source>
        <dbReference type="ARBA" id="ARBA00022982"/>
    </source>
</evidence>
<comment type="pathway">
    <text evidence="4 17">Carbohydrate metabolism; tricarboxylic acid cycle.</text>
</comment>
<evidence type="ECO:0000256" key="3">
    <source>
        <dbReference type="ARBA" id="ARBA00004429"/>
    </source>
</evidence>
<keyword evidence="7 17" id="KW-1003">Cell membrane</keyword>
<dbReference type="Pfam" id="PF01127">
    <property type="entry name" value="Sdh_cyt"/>
    <property type="match status" value="1"/>
</dbReference>
<dbReference type="SUPFAM" id="SSF81343">
    <property type="entry name" value="Fumarate reductase respiratory complex transmembrane subunits"/>
    <property type="match status" value="1"/>
</dbReference>
<evidence type="ECO:0000256" key="16">
    <source>
        <dbReference type="ARBA" id="ARBA00023136"/>
    </source>
</evidence>
<keyword evidence="12" id="KW-0479">Metal-binding</keyword>
<keyword evidence="14 18" id="KW-1133">Transmembrane helix</keyword>
<evidence type="ECO:0000256" key="10">
    <source>
        <dbReference type="ARBA" id="ARBA00022617"/>
    </source>
</evidence>
<accession>A0ABW4XJT8</accession>
<evidence type="ECO:0000256" key="2">
    <source>
        <dbReference type="ARBA" id="ARBA00004050"/>
    </source>
</evidence>
<dbReference type="Proteomes" id="UP001597380">
    <property type="component" value="Unassembled WGS sequence"/>
</dbReference>
<evidence type="ECO:0000256" key="11">
    <source>
        <dbReference type="ARBA" id="ARBA00022692"/>
    </source>
</evidence>
<sequence>MVTNASMFGRSGVHEFVLIRASAIVLALYSLFIVGYALFAPELTFDVWKGLFSSLAMKIFTFLALIGLLVHCWIGMWQVLTDYVKSAALRALLQFLINLTAVGYVAAGLFILWGVK</sequence>
<keyword evidence="20" id="KW-1185">Reference proteome</keyword>
<reference evidence="20" key="1">
    <citation type="journal article" date="2019" name="Int. J. Syst. Evol. Microbiol.">
        <title>The Global Catalogue of Microorganisms (GCM) 10K type strain sequencing project: providing services to taxonomists for standard genome sequencing and annotation.</title>
        <authorList>
            <consortium name="The Broad Institute Genomics Platform"/>
            <consortium name="The Broad Institute Genome Sequencing Center for Infectious Disease"/>
            <person name="Wu L."/>
            <person name="Ma J."/>
        </authorList>
    </citation>
    <scope>NUCLEOTIDE SEQUENCE [LARGE SCALE GENOMIC DNA]</scope>
    <source>
        <strain evidence="20">CGMCC 1.10992</strain>
    </source>
</reference>
<dbReference type="EMBL" id="JBHUHT010000009">
    <property type="protein sequence ID" value="MFD2095797.1"/>
    <property type="molecule type" value="Genomic_DNA"/>
</dbReference>
<evidence type="ECO:0000256" key="15">
    <source>
        <dbReference type="ARBA" id="ARBA00023004"/>
    </source>
</evidence>
<evidence type="ECO:0000256" key="14">
    <source>
        <dbReference type="ARBA" id="ARBA00022989"/>
    </source>
</evidence>
<comment type="caution">
    <text evidence="19">The sequence shown here is derived from an EMBL/GenBank/DDBJ whole genome shotgun (WGS) entry which is preliminary data.</text>
</comment>
<dbReference type="PANTHER" id="PTHR38689">
    <property type="entry name" value="SUCCINATE DEHYDROGENASE HYDROPHOBIC MEMBRANE ANCHOR SUBUNIT"/>
    <property type="match status" value="1"/>
</dbReference>
<keyword evidence="10" id="KW-0349">Heme</keyword>
<evidence type="ECO:0000313" key="20">
    <source>
        <dbReference type="Proteomes" id="UP001597380"/>
    </source>
</evidence>
<keyword evidence="6 17" id="KW-0813">Transport</keyword>
<dbReference type="RefSeq" id="WP_345340136.1">
    <property type="nucleotide sequence ID" value="NZ_BAABLI010000014.1"/>
</dbReference>
<keyword evidence="13 17" id="KW-0249">Electron transport</keyword>
<dbReference type="InterPro" id="IPR000701">
    <property type="entry name" value="SuccDH_FuR_B_TM-su"/>
</dbReference>
<evidence type="ECO:0000313" key="19">
    <source>
        <dbReference type="EMBL" id="MFD2095797.1"/>
    </source>
</evidence>
<comment type="function">
    <text evidence="2 17">Membrane-anchoring subunit of succinate dehydrogenase (SDH).</text>
</comment>
<name>A0ABW4XJT8_9GAMM</name>
<dbReference type="InterPro" id="IPR034804">
    <property type="entry name" value="SQR/QFR_C/D"/>
</dbReference>
<evidence type="ECO:0000256" key="17">
    <source>
        <dbReference type="PIRNR" id="PIRNR000169"/>
    </source>
</evidence>
<evidence type="ECO:0000256" key="1">
    <source>
        <dbReference type="ARBA" id="ARBA00001971"/>
    </source>
</evidence>
<keyword evidence="15" id="KW-0408">Iron</keyword>
<keyword evidence="9 17" id="KW-0816">Tricarboxylic acid cycle</keyword>
<protein>
    <recommendedName>
        <fullName evidence="5 17">Succinate dehydrogenase hydrophobic membrane anchor subunit</fullName>
    </recommendedName>
</protein>
<feature type="transmembrane region" description="Helical" evidence="18">
    <location>
        <begin position="92"/>
        <end position="115"/>
    </location>
</feature>
<evidence type="ECO:0000256" key="4">
    <source>
        <dbReference type="ARBA" id="ARBA00005163"/>
    </source>
</evidence>
<dbReference type="Gene3D" id="1.20.1300.10">
    <property type="entry name" value="Fumarate reductase/succinate dehydrogenase, transmembrane subunit"/>
    <property type="match status" value="1"/>
</dbReference>
<feature type="transmembrane region" description="Helical" evidence="18">
    <location>
        <begin position="17"/>
        <end position="39"/>
    </location>
</feature>
<evidence type="ECO:0000256" key="9">
    <source>
        <dbReference type="ARBA" id="ARBA00022532"/>
    </source>
</evidence>
<evidence type="ECO:0000256" key="18">
    <source>
        <dbReference type="SAM" id="Phobius"/>
    </source>
</evidence>
<evidence type="ECO:0000256" key="5">
    <source>
        <dbReference type="ARBA" id="ARBA00019425"/>
    </source>
</evidence>
<dbReference type="PANTHER" id="PTHR38689:SF1">
    <property type="entry name" value="SUCCINATE DEHYDROGENASE HYDROPHOBIC MEMBRANE ANCHOR SUBUNIT"/>
    <property type="match status" value="1"/>
</dbReference>
<comment type="cofactor">
    <cofactor evidence="1">
        <name>heme</name>
        <dbReference type="ChEBI" id="CHEBI:30413"/>
    </cofactor>
</comment>
<evidence type="ECO:0000256" key="12">
    <source>
        <dbReference type="ARBA" id="ARBA00022723"/>
    </source>
</evidence>
<feature type="transmembrane region" description="Helical" evidence="18">
    <location>
        <begin position="59"/>
        <end position="80"/>
    </location>
</feature>
<dbReference type="PIRSF" id="PIRSF000169">
    <property type="entry name" value="SDH_D"/>
    <property type="match status" value="1"/>
</dbReference>
<comment type="subcellular location">
    <subcellularLocation>
        <location evidence="3 17">Cell inner membrane</location>
        <topology evidence="3 17">Multi-pass membrane protein</topology>
    </subcellularLocation>
</comment>
<keyword evidence="8 17" id="KW-0997">Cell inner membrane</keyword>
<organism evidence="19 20">
    <name type="scientific">Corallincola platygyrae</name>
    <dbReference type="NCBI Taxonomy" id="1193278"/>
    <lineage>
        <taxon>Bacteria</taxon>
        <taxon>Pseudomonadati</taxon>
        <taxon>Pseudomonadota</taxon>
        <taxon>Gammaproteobacteria</taxon>
        <taxon>Alteromonadales</taxon>
        <taxon>Psychromonadaceae</taxon>
        <taxon>Corallincola</taxon>
    </lineage>
</organism>
<gene>
    <name evidence="19" type="primary">sdhD</name>
    <name evidence="19" type="ORF">ACFSJ3_07355</name>
</gene>
<dbReference type="CDD" id="cd03494">
    <property type="entry name" value="SQR_TypeC_SdhD"/>
    <property type="match status" value="1"/>
</dbReference>
<dbReference type="NCBIfam" id="TIGR02968">
    <property type="entry name" value="succ_dehyd_anc"/>
    <property type="match status" value="1"/>
</dbReference>
<evidence type="ECO:0000256" key="8">
    <source>
        <dbReference type="ARBA" id="ARBA00022519"/>
    </source>
</evidence>
<proteinExistence type="predicted"/>
<dbReference type="InterPro" id="IPR014312">
    <property type="entry name" value="Succ_DH_anchor"/>
</dbReference>
<evidence type="ECO:0000256" key="7">
    <source>
        <dbReference type="ARBA" id="ARBA00022475"/>
    </source>
</evidence>